<organism evidence="1 2">
    <name type="scientific">Demequina zhanjiangensis</name>
    <dbReference type="NCBI Taxonomy" id="3051659"/>
    <lineage>
        <taxon>Bacteria</taxon>
        <taxon>Bacillati</taxon>
        <taxon>Actinomycetota</taxon>
        <taxon>Actinomycetes</taxon>
        <taxon>Micrococcales</taxon>
        <taxon>Demequinaceae</taxon>
        <taxon>Demequina</taxon>
    </lineage>
</organism>
<dbReference type="InterPro" id="IPR036412">
    <property type="entry name" value="HAD-like_sf"/>
</dbReference>
<proteinExistence type="predicted"/>
<protein>
    <recommendedName>
        <fullName evidence="3">HAD family hydrolase</fullName>
    </recommendedName>
</protein>
<evidence type="ECO:0008006" key="3">
    <source>
        <dbReference type="Google" id="ProtNLM"/>
    </source>
</evidence>
<evidence type="ECO:0000313" key="1">
    <source>
        <dbReference type="EMBL" id="MDN4472512.1"/>
    </source>
</evidence>
<comment type="caution">
    <text evidence="1">The sequence shown here is derived from an EMBL/GenBank/DDBJ whole genome shotgun (WGS) entry which is preliminary data.</text>
</comment>
<keyword evidence="2" id="KW-1185">Reference proteome</keyword>
<accession>A0ABT8G098</accession>
<gene>
    <name evidence="1" type="ORF">QQX04_05835</name>
</gene>
<dbReference type="RefSeq" id="WP_301127153.1">
    <property type="nucleotide sequence ID" value="NZ_JAUHPV010000003.1"/>
</dbReference>
<reference evidence="1" key="1">
    <citation type="submission" date="2023-06" db="EMBL/GenBank/DDBJ databases">
        <title>SYSU T00b26.</title>
        <authorList>
            <person name="Gao L."/>
            <person name="Fang B.-Z."/>
            <person name="Li W.-J."/>
        </authorList>
    </citation>
    <scope>NUCLEOTIDE SEQUENCE</scope>
    <source>
        <strain evidence="1">SYSU T00b26</strain>
    </source>
</reference>
<sequence>MRPTVIFDFDGTLALGDGPLWAYARGVAEAAGIPEIVAASEEAVARFEAGDEERIDGYDAVRAAAVELGADDEALSAGYMASRAELATDSAPIAAPEGLEDFLTRLAEYADLLLVTNSPDVRITEALEALGASAITSRVCSARKPAGLGPVIDEMLTRGPVMSVGDVYVNDLEPAIARGAATALVGATWEAHASQVTMAAATLPELYPSLEAWAAAEATAPQMPTGTGTTQERQQ</sequence>
<dbReference type="Proteomes" id="UP001172738">
    <property type="component" value="Unassembled WGS sequence"/>
</dbReference>
<dbReference type="Pfam" id="PF00702">
    <property type="entry name" value="Hydrolase"/>
    <property type="match status" value="1"/>
</dbReference>
<dbReference type="InterPro" id="IPR023214">
    <property type="entry name" value="HAD_sf"/>
</dbReference>
<dbReference type="EMBL" id="JAUHPV010000003">
    <property type="protein sequence ID" value="MDN4472512.1"/>
    <property type="molecule type" value="Genomic_DNA"/>
</dbReference>
<name>A0ABT8G098_9MICO</name>
<evidence type="ECO:0000313" key="2">
    <source>
        <dbReference type="Proteomes" id="UP001172738"/>
    </source>
</evidence>
<dbReference type="SUPFAM" id="SSF56784">
    <property type="entry name" value="HAD-like"/>
    <property type="match status" value="1"/>
</dbReference>
<dbReference type="Gene3D" id="3.40.50.1000">
    <property type="entry name" value="HAD superfamily/HAD-like"/>
    <property type="match status" value="1"/>
</dbReference>